<gene>
    <name evidence="6" type="ORF">SAMN05216285_1489</name>
</gene>
<dbReference type="PANTHER" id="PTHR30290:SF9">
    <property type="entry name" value="OLIGOPEPTIDE-BINDING PROTEIN APPA"/>
    <property type="match status" value="1"/>
</dbReference>
<evidence type="ECO:0000256" key="2">
    <source>
        <dbReference type="ARBA" id="ARBA00022448"/>
    </source>
</evidence>
<dbReference type="Gene3D" id="3.40.190.10">
    <property type="entry name" value="Periplasmic binding protein-like II"/>
    <property type="match status" value="1"/>
</dbReference>
<evidence type="ECO:0000313" key="6">
    <source>
        <dbReference type="EMBL" id="SEV97963.1"/>
    </source>
</evidence>
<organism evidence="6 7">
    <name type="scientific">Natrinema salifodinae</name>
    <dbReference type="NCBI Taxonomy" id="1202768"/>
    <lineage>
        <taxon>Archaea</taxon>
        <taxon>Methanobacteriati</taxon>
        <taxon>Methanobacteriota</taxon>
        <taxon>Stenosarchaea group</taxon>
        <taxon>Halobacteria</taxon>
        <taxon>Halobacteriales</taxon>
        <taxon>Natrialbaceae</taxon>
        <taxon>Natrinema</taxon>
    </lineage>
</organism>
<keyword evidence="2" id="KW-0813">Transport</keyword>
<evidence type="ECO:0000259" key="5">
    <source>
        <dbReference type="Pfam" id="PF00496"/>
    </source>
</evidence>
<evidence type="ECO:0000256" key="3">
    <source>
        <dbReference type="ARBA" id="ARBA00022729"/>
    </source>
</evidence>
<evidence type="ECO:0000313" key="7">
    <source>
        <dbReference type="Proteomes" id="UP000183275"/>
    </source>
</evidence>
<evidence type="ECO:0000256" key="4">
    <source>
        <dbReference type="SAM" id="MobiDB-lite"/>
    </source>
</evidence>
<dbReference type="AlphaFoldDB" id="A0A1I0NB05"/>
<dbReference type="Proteomes" id="UP000183275">
    <property type="component" value="Unassembled WGS sequence"/>
</dbReference>
<dbReference type="InterPro" id="IPR039424">
    <property type="entry name" value="SBP_5"/>
</dbReference>
<dbReference type="GO" id="GO:0015833">
    <property type="term" value="P:peptide transport"/>
    <property type="evidence" value="ECO:0007669"/>
    <property type="project" value="TreeGrafter"/>
</dbReference>
<dbReference type="Pfam" id="PF00496">
    <property type="entry name" value="SBP_bac_5"/>
    <property type="match status" value="1"/>
</dbReference>
<dbReference type="GO" id="GO:1904680">
    <property type="term" value="F:peptide transmembrane transporter activity"/>
    <property type="evidence" value="ECO:0007669"/>
    <property type="project" value="TreeGrafter"/>
</dbReference>
<comment type="similarity">
    <text evidence="1">Belongs to the bacterial solute-binding protein 5 family.</text>
</comment>
<keyword evidence="3" id="KW-0732">Signal</keyword>
<evidence type="ECO:0000256" key="1">
    <source>
        <dbReference type="ARBA" id="ARBA00005695"/>
    </source>
</evidence>
<accession>A0A1I0NB05</accession>
<dbReference type="eggNOG" id="arCOG01534">
    <property type="taxonomic scope" value="Archaea"/>
</dbReference>
<dbReference type="EMBL" id="FOIS01000002">
    <property type="protein sequence ID" value="SEV97963.1"/>
    <property type="molecule type" value="Genomic_DNA"/>
</dbReference>
<feature type="region of interest" description="Disordered" evidence="4">
    <location>
        <begin position="549"/>
        <end position="568"/>
    </location>
</feature>
<sequence length="592" mass="66169">MKGRRAAHNRCSRGDESSTVSRRAMLAATAGLTASTAGCLQQVRDILAPDNISQLSLTITTLPADSDRESTRLARELAEVLETVGIDVSIDIRSQVDFHQTVLYDHEFDVCVGHHPGGTDPDYLYEALHSIYDNESGWQNPFGYTDPTVDDYLEEQRRVGGDERHEVVANILDEIATQQPFVPICVPEEHRIVRTDRFGDWGKGHLATRRGYLGLEPSDGVDQLRATQIDARPTENLNPLAADYRDHGAFIDLLYDSLAIERDGEIEPWLADEWKWDDGTIDVHLREGCTFHDGEPVTAEDVAFTYRFLQDMSLDETEAPSPAPRYRGQTAIVETINPRGREHLELTVDTTETVAERALLVPIFPAHIWRDRGGDVMGPGSGASIAQGTTEAVVADNIPPVGSGPFQFEDRTQGDLLTFERFDTHFTRRPTVDLPEPTVDELSVRIDPSEEAAVQIVEDDTADVTSSPIDTGLVDEFEGTEDTMLLEDPSWTFYFLGFNVRKAPFNNFRFRRIIAQLLDKEWLTDTVFHGRARPIAAPVPEQWVPDPLTWDGSDPETPFLGSDGEVDESAARSAFEDAGFRYDDQGRLRVRQ</sequence>
<keyword evidence="7" id="KW-1185">Reference proteome</keyword>
<dbReference type="InterPro" id="IPR000914">
    <property type="entry name" value="SBP_5_dom"/>
</dbReference>
<name>A0A1I0NB05_9EURY</name>
<feature type="domain" description="Solute-binding protein family 5" evidence="5">
    <location>
        <begin position="265"/>
        <end position="586"/>
    </location>
</feature>
<dbReference type="SUPFAM" id="SSF53850">
    <property type="entry name" value="Periplasmic binding protein-like II"/>
    <property type="match status" value="2"/>
</dbReference>
<protein>
    <submittedName>
        <fullName evidence="6">Peptide/nickel transport system substrate-binding protein</fullName>
    </submittedName>
</protein>
<dbReference type="STRING" id="1202768.SAMN05216285_1489"/>
<proteinExistence type="inferred from homology"/>
<dbReference type="Gene3D" id="3.10.105.10">
    <property type="entry name" value="Dipeptide-binding Protein, Domain 3"/>
    <property type="match status" value="2"/>
</dbReference>
<dbReference type="CDD" id="cd00995">
    <property type="entry name" value="PBP2_NikA_DppA_OppA_like"/>
    <property type="match status" value="1"/>
</dbReference>
<dbReference type="RefSeq" id="WP_049988519.1">
    <property type="nucleotide sequence ID" value="NZ_FOIS01000002.1"/>
</dbReference>
<reference evidence="7" key="1">
    <citation type="submission" date="2016-10" db="EMBL/GenBank/DDBJ databases">
        <authorList>
            <person name="Varghese N."/>
        </authorList>
    </citation>
    <scope>NUCLEOTIDE SEQUENCE [LARGE SCALE GENOMIC DNA]</scope>
    <source>
        <strain evidence="7">CGMCC 1.12284</strain>
    </source>
</reference>
<dbReference type="PANTHER" id="PTHR30290">
    <property type="entry name" value="PERIPLASMIC BINDING COMPONENT OF ABC TRANSPORTER"/>
    <property type="match status" value="1"/>
</dbReference>